<dbReference type="CDD" id="cd20069">
    <property type="entry name" value="5TM_Oxa1-like"/>
    <property type="match status" value="1"/>
</dbReference>
<evidence type="ECO:0000256" key="1">
    <source>
        <dbReference type="ARBA" id="ARBA00004141"/>
    </source>
</evidence>
<accession>A0ABD2WM53</accession>
<evidence type="ECO:0000313" key="6">
    <source>
        <dbReference type="Proteomes" id="UP001627154"/>
    </source>
</evidence>
<reference evidence="5 6" key="1">
    <citation type="journal article" date="2024" name="bioRxiv">
        <title>A reference genome for Trichogramma kaykai: A tiny desert-dwelling parasitoid wasp with competing sex-ratio distorters.</title>
        <authorList>
            <person name="Culotta J."/>
            <person name="Lindsey A.R."/>
        </authorList>
    </citation>
    <scope>NUCLEOTIDE SEQUENCE [LARGE SCALE GENOMIC DNA]</scope>
    <source>
        <strain evidence="5 6">KSX58</strain>
    </source>
</reference>
<proteinExistence type="predicted"/>
<dbReference type="PANTHER" id="PTHR12428:SF65">
    <property type="entry name" value="CYTOCHROME C OXIDASE ASSEMBLY PROTEIN COX18, MITOCHONDRIAL"/>
    <property type="match status" value="1"/>
</dbReference>
<sequence length="447" mass="50592">MMHSGLIAKVVTKTNKHKVNCLLVTVQQHVNKTAGSYQAFHSTCYQKNERCIVYPMLVQKSLTNLLPRVPNSISLHRNVSTDQTTVSKTMENLAAAPSVPASSVVDTVVAKPSPAPNPFGRILDFEDPSNVDDPKYAEVYKEMTTPSPDDLVIKFGTFEEWWESLFTSNTTVEILTEWLLTLSAGTHYSWGGTFAIFAVLNRTSILLPFAITQQRLVNKYEVCREKLRRAQEKWKKQDETYHYGWTQELFDEKFGEKSKGEFRALLIRENCAQWKATILPAVQSATWIVSSYTIYSLCTPSENNPLYVDIASDSFYWLSDITAADPYMILPIAIGITNLLTIEVHQLFRMNSNLDLFKYTSICGRLLSLGLIPVAAYLPAAVNLYWLSSSFYGLVQAFALNTKMVRQGFWIPAAIPGIRTPYKFFFNNLKARFGFKTESKALSKISR</sequence>
<keyword evidence="6" id="KW-1185">Reference proteome</keyword>
<keyword evidence="4" id="KW-0472">Membrane</keyword>
<comment type="subcellular location">
    <subcellularLocation>
        <location evidence="1">Membrane</location>
        <topology evidence="1">Multi-pass membrane protein</topology>
    </subcellularLocation>
</comment>
<evidence type="ECO:0000256" key="4">
    <source>
        <dbReference type="ARBA" id="ARBA00023136"/>
    </source>
</evidence>
<evidence type="ECO:0000256" key="2">
    <source>
        <dbReference type="ARBA" id="ARBA00022692"/>
    </source>
</evidence>
<dbReference type="PANTHER" id="PTHR12428">
    <property type="entry name" value="OXA1"/>
    <property type="match status" value="1"/>
</dbReference>
<comment type="caution">
    <text evidence="5">The sequence shown here is derived from an EMBL/GenBank/DDBJ whole genome shotgun (WGS) entry which is preliminary data.</text>
</comment>
<dbReference type="Proteomes" id="UP001627154">
    <property type="component" value="Unassembled WGS sequence"/>
</dbReference>
<dbReference type="InterPro" id="IPR001708">
    <property type="entry name" value="YidC/ALB3/OXA1/COX18"/>
</dbReference>
<name>A0ABD2WM53_9HYME</name>
<keyword evidence="3" id="KW-1133">Transmembrane helix</keyword>
<protein>
    <recommendedName>
        <fullName evidence="7">Mitochondrial inner membrane protein COX18</fullName>
    </recommendedName>
</protein>
<dbReference type="GO" id="GO:0051205">
    <property type="term" value="P:protein insertion into membrane"/>
    <property type="evidence" value="ECO:0007669"/>
    <property type="project" value="UniProtKB-ARBA"/>
</dbReference>
<dbReference type="AlphaFoldDB" id="A0ABD2WM53"/>
<evidence type="ECO:0000313" key="5">
    <source>
        <dbReference type="EMBL" id="KAL3393552.1"/>
    </source>
</evidence>
<dbReference type="GO" id="GO:0016020">
    <property type="term" value="C:membrane"/>
    <property type="evidence" value="ECO:0007669"/>
    <property type="project" value="UniProtKB-SubCell"/>
</dbReference>
<dbReference type="EMBL" id="JBJJXI010000096">
    <property type="protein sequence ID" value="KAL3393552.1"/>
    <property type="molecule type" value="Genomic_DNA"/>
</dbReference>
<evidence type="ECO:0008006" key="7">
    <source>
        <dbReference type="Google" id="ProtNLM"/>
    </source>
</evidence>
<evidence type="ECO:0000256" key="3">
    <source>
        <dbReference type="ARBA" id="ARBA00022989"/>
    </source>
</evidence>
<organism evidence="5 6">
    <name type="scientific">Trichogramma kaykai</name>
    <dbReference type="NCBI Taxonomy" id="54128"/>
    <lineage>
        <taxon>Eukaryota</taxon>
        <taxon>Metazoa</taxon>
        <taxon>Ecdysozoa</taxon>
        <taxon>Arthropoda</taxon>
        <taxon>Hexapoda</taxon>
        <taxon>Insecta</taxon>
        <taxon>Pterygota</taxon>
        <taxon>Neoptera</taxon>
        <taxon>Endopterygota</taxon>
        <taxon>Hymenoptera</taxon>
        <taxon>Apocrita</taxon>
        <taxon>Proctotrupomorpha</taxon>
        <taxon>Chalcidoidea</taxon>
        <taxon>Trichogrammatidae</taxon>
        <taxon>Trichogramma</taxon>
    </lineage>
</organism>
<keyword evidence="2" id="KW-0812">Transmembrane</keyword>
<gene>
    <name evidence="5" type="ORF">TKK_011836</name>
</gene>